<dbReference type="OrthoDB" id="5295683at2"/>
<dbReference type="InterPro" id="IPR035905">
    <property type="entry name" value="Barstar-like_sf"/>
</dbReference>
<comment type="similarity">
    <text evidence="1">Belongs to the barstar family.</text>
</comment>
<evidence type="ECO:0000256" key="1">
    <source>
        <dbReference type="ARBA" id="ARBA00006845"/>
    </source>
</evidence>
<proteinExistence type="inferred from homology"/>
<evidence type="ECO:0000313" key="3">
    <source>
        <dbReference type="EMBL" id="PTA69008.1"/>
    </source>
</evidence>
<dbReference type="Pfam" id="PF01337">
    <property type="entry name" value="Barstar"/>
    <property type="match status" value="1"/>
</dbReference>
<organism evidence="3 4">
    <name type="scientific">Deinococcus arcticus</name>
    <dbReference type="NCBI Taxonomy" id="2136176"/>
    <lineage>
        <taxon>Bacteria</taxon>
        <taxon>Thermotogati</taxon>
        <taxon>Deinococcota</taxon>
        <taxon>Deinococci</taxon>
        <taxon>Deinococcales</taxon>
        <taxon>Deinococcaceae</taxon>
        <taxon>Deinococcus</taxon>
    </lineage>
</organism>
<dbReference type="Gene3D" id="3.30.370.10">
    <property type="entry name" value="Barstar-like"/>
    <property type="match status" value="1"/>
</dbReference>
<accession>A0A2T3WAR3</accession>
<keyword evidence="4" id="KW-1185">Reference proteome</keyword>
<comment type="caution">
    <text evidence="3">The sequence shown here is derived from an EMBL/GenBank/DDBJ whole genome shotgun (WGS) entry which is preliminary data.</text>
</comment>
<evidence type="ECO:0000259" key="2">
    <source>
        <dbReference type="Pfam" id="PF01337"/>
    </source>
</evidence>
<gene>
    <name evidence="3" type="ORF">C8263_04205</name>
</gene>
<reference evidence="3 4" key="1">
    <citation type="submission" date="2018-03" db="EMBL/GenBank/DDBJ databases">
        <title>Draft genome of Deinococcus sp. OD32.</title>
        <authorList>
            <person name="Wang X.-P."/>
            <person name="Du Z.-J."/>
        </authorList>
    </citation>
    <scope>NUCLEOTIDE SEQUENCE [LARGE SCALE GENOMIC DNA]</scope>
    <source>
        <strain evidence="3 4">OD32</strain>
    </source>
</reference>
<dbReference type="InterPro" id="IPR000468">
    <property type="entry name" value="Barstar"/>
</dbReference>
<dbReference type="EMBL" id="PYSV01000003">
    <property type="protein sequence ID" value="PTA69008.1"/>
    <property type="molecule type" value="Genomic_DNA"/>
</dbReference>
<name>A0A2T3WAR3_9DEIO</name>
<protein>
    <submittedName>
        <fullName evidence="3">Nuclease inhibitor</fullName>
    </submittedName>
</protein>
<dbReference type="RefSeq" id="WP_107136866.1">
    <property type="nucleotide sequence ID" value="NZ_PYSV01000003.1"/>
</dbReference>
<sequence>MIQVFNEPPSGLQAAPHEPRILAAGHQIGLREVEFTHVSDKAELMLALLRGLALPGAFGHNWDALYDVLTDPGRTPPRLALLLRDYAGFRRRHPHLGRDLEAVLLDAQRHAAQQGRALWLLVEEPDSDPEAW</sequence>
<dbReference type="SUPFAM" id="SSF52038">
    <property type="entry name" value="Barstar-related"/>
    <property type="match status" value="1"/>
</dbReference>
<dbReference type="Proteomes" id="UP000240317">
    <property type="component" value="Unassembled WGS sequence"/>
</dbReference>
<feature type="domain" description="Barstar (barnase inhibitor)" evidence="2">
    <location>
        <begin position="31"/>
        <end position="122"/>
    </location>
</feature>
<dbReference type="AlphaFoldDB" id="A0A2T3WAR3"/>
<evidence type="ECO:0000313" key="4">
    <source>
        <dbReference type="Proteomes" id="UP000240317"/>
    </source>
</evidence>